<evidence type="ECO:0000256" key="1">
    <source>
        <dbReference type="ARBA" id="ARBA00009846"/>
    </source>
</evidence>
<dbReference type="PANTHER" id="PTHR33787:SF5">
    <property type="entry name" value="YCF20-LIKE PROTEIN"/>
    <property type="match status" value="1"/>
</dbReference>
<dbReference type="GeneID" id="32887499"/>
<feature type="transmembrane region" description="Helical" evidence="3">
    <location>
        <begin position="20"/>
        <end position="45"/>
    </location>
</feature>
<accession>A0A1Y9TMC2</accession>
<evidence type="ECO:0000313" key="4">
    <source>
        <dbReference type="EMBL" id="ARO90802.1"/>
    </source>
</evidence>
<keyword evidence="3" id="KW-0472">Membrane</keyword>
<proteinExistence type="inferred from homology"/>
<sequence length="113" mass="13332">MYLSYKNLDFMNYFYNIPSIQYYSVGKFIIYLLSLLLGFFFATILSTMPSQTNDWCIVSSSIVVSITEIMNKYIYNNEQAQYKQLIKKIINCLKIGILYGLFVYKDSFQIVIF</sequence>
<gene>
    <name evidence="4" type="primary">ycf20</name>
</gene>
<dbReference type="InterPro" id="IPR007572">
    <property type="entry name" value="Uncharacterised_Ycf20"/>
</dbReference>
<dbReference type="RefSeq" id="YP_009370313.1">
    <property type="nucleotide sequence ID" value="NC_034787.1"/>
</dbReference>
<keyword evidence="3" id="KW-0812">Transmembrane</keyword>
<evidence type="ECO:0000256" key="2">
    <source>
        <dbReference type="ARBA" id="ARBA00021534"/>
    </source>
</evidence>
<keyword evidence="4" id="KW-0934">Plastid</keyword>
<reference evidence="4" key="1">
    <citation type="submission" date="2017-03" db="EMBL/GenBank/DDBJ databases">
        <title>The new red algal subphylum Proteorhodophytina comprises the largest and most divergent plastid genomes known.</title>
        <authorList>
            <person name="Munoz-Gomez S.A."/>
            <person name="Mejia-Franco F.G."/>
            <person name="Durnin K."/>
            <person name="Morgan C."/>
            <person name="Grisdale C.J."/>
            <person name="Archibald J.M."/>
            <person name="Slamovits C.H."/>
        </authorList>
    </citation>
    <scope>NUCLEOTIDE SEQUENCE</scope>
    <source>
        <strain evidence="4">NIES-2742</strain>
    </source>
</reference>
<geneLocation type="chloroplast" evidence="4"/>
<keyword evidence="3" id="KW-1133">Transmembrane helix</keyword>
<dbReference type="AlphaFoldDB" id="A0A1Y9TMC2"/>
<dbReference type="PANTHER" id="PTHR33787">
    <property type="match status" value="1"/>
</dbReference>
<dbReference type="EMBL" id="KY709209">
    <property type="protein sequence ID" value="ARO90802.1"/>
    <property type="molecule type" value="Genomic_DNA"/>
</dbReference>
<organism evidence="4">
    <name type="scientific">Bulboplastis apyrenoidosa</name>
    <dbReference type="NCBI Taxonomy" id="1070855"/>
    <lineage>
        <taxon>Eukaryota</taxon>
        <taxon>Rhodophyta</taxon>
        <taxon>Rhodellophyceae</taxon>
        <taxon>Dixoniellales</taxon>
        <taxon>Dixoniellaceae</taxon>
        <taxon>Bulboplastis</taxon>
    </lineage>
</organism>
<protein>
    <recommendedName>
        <fullName evidence="2">Uncharacterized protein ycf20</fullName>
    </recommendedName>
</protein>
<keyword evidence="4" id="KW-0150">Chloroplast</keyword>
<dbReference type="Pfam" id="PF04483">
    <property type="entry name" value="DUF565"/>
    <property type="match status" value="1"/>
</dbReference>
<comment type="similarity">
    <text evidence="1">Belongs to the ycf20 family.</text>
</comment>
<evidence type="ECO:0000256" key="3">
    <source>
        <dbReference type="SAM" id="Phobius"/>
    </source>
</evidence>
<name>A0A1Y9TMC2_9RHOD</name>